<dbReference type="InterPro" id="IPR020945">
    <property type="entry name" value="DMSO/NO3_reduct_chaperone"/>
</dbReference>
<dbReference type="Proteomes" id="UP000502677">
    <property type="component" value="Chromosome"/>
</dbReference>
<dbReference type="GO" id="GO:0051082">
    <property type="term" value="F:unfolded protein binding"/>
    <property type="evidence" value="ECO:0007669"/>
    <property type="project" value="InterPro"/>
</dbReference>
<protein>
    <submittedName>
        <fullName evidence="2">Nitrate reductase molybdenum cofactor assembly chaperone</fullName>
    </submittedName>
</protein>
<dbReference type="GO" id="GO:0042128">
    <property type="term" value="P:nitrate assimilation"/>
    <property type="evidence" value="ECO:0007669"/>
    <property type="project" value="UniProtKB-KW"/>
</dbReference>
<dbReference type="NCBIfam" id="TIGR00684">
    <property type="entry name" value="narJ"/>
    <property type="match status" value="1"/>
</dbReference>
<dbReference type="PANTHER" id="PTHR43680">
    <property type="entry name" value="NITRATE REDUCTASE MOLYBDENUM COFACTOR ASSEMBLY CHAPERONE"/>
    <property type="match status" value="1"/>
</dbReference>
<sequence>MSSTRVLGPLRQKIAPERLEIVAMDQAQRSIAHIVASHLLDYPSAEYEQQLPRLEKLVAQLPEPVAAAFQRYFDAQVVKDTVQRQKEYVTTFDLKRKCCLYLSYYAAGDTRRRGMALVTFQEAYRAAGWEFDAPELPDFLPVVLEFSALSDSPIAQELLAAHREGIEVLRAGLREYESPYAFVVEAICLTLPEMDPGTRERYLDLINEGPPTETVGVSFLGALKPFSQTDPNREEVLR</sequence>
<dbReference type="GO" id="GO:0016530">
    <property type="term" value="F:metallochaperone activity"/>
    <property type="evidence" value="ECO:0007669"/>
    <property type="project" value="TreeGrafter"/>
</dbReference>
<dbReference type="EMBL" id="CP049863">
    <property type="protein sequence ID" value="QIK62507.1"/>
    <property type="molecule type" value="Genomic_DNA"/>
</dbReference>
<evidence type="ECO:0000313" key="3">
    <source>
        <dbReference type="Proteomes" id="UP000502677"/>
    </source>
</evidence>
<keyword evidence="3" id="KW-1185">Reference proteome</keyword>
<dbReference type="InterPro" id="IPR003765">
    <property type="entry name" value="NO3_reductase_chaperone_NarJ"/>
</dbReference>
<organism evidence="2 3">
    <name type="scientific">Leucobacter viscericola</name>
    <dbReference type="NCBI Taxonomy" id="2714935"/>
    <lineage>
        <taxon>Bacteria</taxon>
        <taxon>Bacillati</taxon>
        <taxon>Actinomycetota</taxon>
        <taxon>Actinomycetes</taxon>
        <taxon>Micrococcales</taxon>
        <taxon>Microbacteriaceae</taxon>
        <taxon>Leucobacter</taxon>
    </lineage>
</organism>
<dbReference type="AlphaFoldDB" id="A0A6G7XDN3"/>
<dbReference type="SUPFAM" id="SSF89155">
    <property type="entry name" value="TorD-like"/>
    <property type="match status" value="1"/>
</dbReference>
<dbReference type="Gene3D" id="1.10.3480.10">
    <property type="entry name" value="TorD-like"/>
    <property type="match status" value="1"/>
</dbReference>
<keyword evidence="1" id="KW-0534">Nitrate assimilation</keyword>
<dbReference type="Pfam" id="PF02613">
    <property type="entry name" value="Nitrate_red_del"/>
    <property type="match status" value="1"/>
</dbReference>
<accession>A0A6G7XDN3</accession>
<evidence type="ECO:0000256" key="1">
    <source>
        <dbReference type="ARBA" id="ARBA00023063"/>
    </source>
</evidence>
<dbReference type="RefSeq" id="WP_166289374.1">
    <property type="nucleotide sequence ID" value="NZ_CP049863.1"/>
</dbReference>
<reference evidence="2 3" key="1">
    <citation type="submission" date="2020-03" db="EMBL/GenBank/DDBJ databases">
        <title>Leucobacter sp. nov., isolated from beetles.</title>
        <authorList>
            <person name="Hyun D.-W."/>
            <person name="Bae J.-W."/>
        </authorList>
    </citation>
    <scope>NUCLEOTIDE SEQUENCE [LARGE SCALE GENOMIC DNA]</scope>
    <source>
        <strain evidence="2 3">HDW9C</strain>
    </source>
</reference>
<gene>
    <name evidence="2" type="primary">narJ</name>
    <name evidence="2" type="ORF">G7068_04250</name>
</gene>
<evidence type="ECO:0000313" key="2">
    <source>
        <dbReference type="EMBL" id="QIK62507.1"/>
    </source>
</evidence>
<proteinExistence type="predicted"/>
<dbReference type="KEGG" id="lvi:G7068_04250"/>
<dbReference type="PANTHER" id="PTHR43680:SF2">
    <property type="entry name" value="NITRATE REDUCTASE MOLYBDENUM COFACTOR ASSEMBLY CHAPERONE NARJ"/>
    <property type="match status" value="1"/>
</dbReference>
<name>A0A6G7XDN3_9MICO</name>
<dbReference type="InterPro" id="IPR036411">
    <property type="entry name" value="TorD-like_sf"/>
</dbReference>
<dbReference type="GO" id="GO:0051131">
    <property type="term" value="P:chaperone-mediated protein complex assembly"/>
    <property type="evidence" value="ECO:0007669"/>
    <property type="project" value="InterPro"/>
</dbReference>